<keyword evidence="14" id="KW-0407">Ion channel</keyword>
<dbReference type="InterPro" id="IPR000595">
    <property type="entry name" value="cNMP-bd_dom"/>
</dbReference>
<evidence type="ECO:0000256" key="2">
    <source>
        <dbReference type="ARBA" id="ARBA00008276"/>
    </source>
</evidence>
<dbReference type="PROSITE" id="PS00889">
    <property type="entry name" value="CNMP_BINDING_2"/>
    <property type="match status" value="1"/>
</dbReference>
<evidence type="ECO:0000256" key="5">
    <source>
        <dbReference type="ARBA" id="ARBA00022692"/>
    </source>
</evidence>
<keyword evidence="10 15" id="KW-1133">Transmembrane helix</keyword>
<dbReference type="InterPro" id="IPR036565">
    <property type="entry name" value="Mur-like_cat_sf"/>
</dbReference>
<evidence type="ECO:0000256" key="10">
    <source>
        <dbReference type="ARBA" id="ARBA00022989"/>
    </source>
</evidence>
<keyword evidence="13" id="KW-1071">Ligand-gated ion channel</keyword>
<keyword evidence="4" id="KW-0436">Ligase</keyword>
<evidence type="ECO:0000256" key="11">
    <source>
        <dbReference type="ARBA" id="ARBA00023065"/>
    </source>
</evidence>
<dbReference type="GO" id="GO:0044877">
    <property type="term" value="F:protein-containing complex binding"/>
    <property type="evidence" value="ECO:0007669"/>
    <property type="project" value="TreeGrafter"/>
</dbReference>
<dbReference type="FunFam" id="1.10.287.630:FF:000001">
    <property type="entry name" value="Cyclic nucleotide-gated channel alpha 3"/>
    <property type="match status" value="1"/>
</dbReference>
<dbReference type="GO" id="GO:0005886">
    <property type="term" value="C:plasma membrane"/>
    <property type="evidence" value="ECO:0007669"/>
    <property type="project" value="TreeGrafter"/>
</dbReference>
<evidence type="ECO:0000256" key="4">
    <source>
        <dbReference type="ARBA" id="ARBA00022598"/>
    </source>
</evidence>
<dbReference type="EMBL" id="CAJFDH010000006">
    <property type="protein sequence ID" value="CAD5229437.1"/>
    <property type="molecule type" value="Genomic_DNA"/>
</dbReference>
<keyword evidence="3" id="KW-0813">Transport</keyword>
<evidence type="ECO:0000256" key="12">
    <source>
        <dbReference type="ARBA" id="ARBA00023136"/>
    </source>
</evidence>
<comment type="subcellular location">
    <subcellularLocation>
        <location evidence="1">Membrane</location>
        <topology evidence="1">Multi-pass membrane protein</topology>
    </subcellularLocation>
</comment>
<dbReference type="Gene3D" id="1.10.287.630">
    <property type="entry name" value="Helix hairpin bin"/>
    <property type="match status" value="1"/>
</dbReference>
<dbReference type="AlphaFoldDB" id="A0A811LMD5"/>
<protein>
    <recommendedName>
        <fullName evidence="16">Cyclic nucleotide-binding domain-containing protein</fullName>
    </recommendedName>
</protein>
<dbReference type="EMBL" id="CAJFCW020000006">
    <property type="protein sequence ID" value="CAG9126662.1"/>
    <property type="molecule type" value="Genomic_DNA"/>
</dbReference>
<evidence type="ECO:0000256" key="3">
    <source>
        <dbReference type="ARBA" id="ARBA00022448"/>
    </source>
</evidence>
<dbReference type="NCBIfam" id="TIGR01499">
    <property type="entry name" value="folC"/>
    <property type="match status" value="1"/>
</dbReference>
<reference evidence="17" key="1">
    <citation type="submission" date="2020-09" db="EMBL/GenBank/DDBJ databases">
        <authorList>
            <person name="Kikuchi T."/>
        </authorList>
    </citation>
    <scope>NUCLEOTIDE SEQUENCE</scope>
    <source>
        <strain evidence="17">SH1</strain>
    </source>
</reference>
<dbReference type="InterPro" id="IPR018109">
    <property type="entry name" value="Folylpolyglutamate_synth_CS"/>
</dbReference>
<organism evidence="17 18">
    <name type="scientific">Bursaphelenchus okinawaensis</name>
    <dbReference type="NCBI Taxonomy" id="465554"/>
    <lineage>
        <taxon>Eukaryota</taxon>
        <taxon>Metazoa</taxon>
        <taxon>Ecdysozoa</taxon>
        <taxon>Nematoda</taxon>
        <taxon>Chromadorea</taxon>
        <taxon>Rhabditida</taxon>
        <taxon>Tylenchina</taxon>
        <taxon>Tylenchomorpha</taxon>
        <taxon>Aphelenchoidea</taxon>
        <taxon>Aphelenchoididae</taxon>
        <taxon>Bursaphelenchus</taxon>
    </lineage>
</organism>
<dbReference type="SUPFAM" id="SSF51206">
    <property type="entry name" value="cAMP-binding domain-like"/>
    <property type="match status" value="1"/>
</dbReference>
<dbReference type="InterPro" id="IPR018490">
    <property type="entry name" value="cNMP-bd_dom_sf"/>
</dbReference>
<dbReference type="Gene3D" id="3.90.190.20">
    <property type="entry name" value="Mur ligase, C-terminal domain"/>
    <property type="match status" value="1"/>
</dbReference>
<dbReference type="PROSITE" id="PS50042">
    <property type="entry name" value="CNMP_BINDING_3"/>
    <property type="match status" value="1"/>
</dbReference>
<dbReference type="GO" id="GO:0005524">
    <property type="term" value="F:ATP binding"/>
    <property type="evidence" value="ECO:0007669"/>
    <property type="project" value="UniProtKB-KW"/>
</dbReference>
<dbReference type="Proteomes" id="UP000614601">
    <property type="component" value="Unassembled WGS sequence"/>
</dbReference>
<proteinExistence type="inferred from homology"/>
<keyword evidence="9" id="KW-0460">Magnesium</keyword>
<evidence type="ECO:0000256" key="13">
    <source>
        <dbReference type="ARBA" id="ARBA00023286"/>
    </source>
</evidence>
<evidence type="ECO:0000256" key="7">
    <source>
        <dbReference type="ARBA" id="ARBA00022741"/>
    </source>
</evidence>
<dbReference type="GO" id="GO:0005222">
    <property type="term" value="F:intracellularly cAMP-activated cation channel activity"/>
    <property type="evidence" value="ECO:0007669"/>
    <property type="project" value="TreeGrafter"/>
</dbReference>
<dbReference type="SUPFAM" id="SSF53623">
    <property type="entry name" value="MurD-like peptide ligases, catalytic domain"/>
    <property type="match status" value="1"/>
</dbReference>
<comment type="caution">
    <text evidence="17">The sequence shown here is derived from an EMBL/GenBank/DDBJ whole genome shotgun (WGS) entry which is preliminary data.</text>
</comment>
<keyword evidence="18" id="KW-1185">Reference proteome</keyword>
<feature type="transmembrane region" description="Helical" evidence="15">
    <location>
        <begin position="591"/>
        <end position="609"/>
    </location>
</feature>
<dbReference type="Gene3D" id="1.10.287.70">
    <property type="match status" value="1"/>
</dbReference>
<evidence type="ECO:0000256" key="14">
    <source>
        <dbReference type="ARBA" id="ARBA00023303"/>
    </source>
</evidence>
<dbReference type="PROSITE" id="PS01012">
    <property type="entry name" value="FOLYLPOLYGLU_SYNT_2"/>
    <property type="match status" value="1"/>
</dbReference>
<keyword evidence="6" id="KW-0479">Metal-binding</keyword>
<keyword evidence="8" id="KW-0067">ATP-binding</keyword>
<evidence type="ECO:0000256" key="15">
    <source>
        <dbReference type="SAM" id="Phobius"/>
    </source>
</evidence>
<dbReference type="CDD" id="cd00038">
    <property type="entry name" value="CAP_ED"/>
    <property type="match status" value="1"/>
</dbReference>
<dbReference type="SUPFAM" id="SSF53244">
    <property type="entry name" value="MurD-like peptide ligases, peptide-binding domain"/>
    <property type="match status" value="1"/>
</dbReference>
<keyword evidence="12 15" id="KW-0472">Membrane</keyword>
<evidence type="ECO:0000256" key="8">
    <source>
        <dbReference type="ARBA" id="ARBA00022840"/>
    </source>
</evidence>
<dbReference type="SMART" id="SM00100">
    <property type="entry name" value="cNMP"/>
    <property type="match status" value="1"/>
</dbReference>
<feature type="transmembrane region" description="Helical" evidence="15">
    <location>
        <begin position="686"/>
        <end position="710"/>
    </location>
</feature>
<evidence type="ECO:0000313" key="18">
    <source>
        <dbReference type="Proteomes" id="UP000614601"/>
    </source>
</evidence>
<dbReference type="GO" id="GO:0017071">
    <property type="term" value="C:intracellular cyclic nucleotide activated cation channel complex"/>
    <property type="evidence" value="ECO:0007669"/>
    <property type="project" value="TreeGrafter"/>
</dbReference>
<dbReference type="InterPro" id="IPR050866">
    <property type="entry name" value="CNG_cation_channel"/>
</dbReference>
<keyword evidence="5 15" id="KW-0812">Transmembrane</keyword>
<evidence type="ECO:0000256" key="9">
    <source>
        <dbReference type="ARBA" id="ARBA00022842"/>
    </source>
</evidence>
<evidence type="ECO:0000256" key="6">
    <source>
        <dbReference type="ARBA" id="ARBA00022723"/>
    </source>
</evidence>
<name>A0A811LMD5_9BILA</name>
<dbReference type="GO" id="GO:0046872">
    <property type="term" value="F:metal ion binding"/>
    <property type="evidence" value="ECO:0007669"/>
    <property type="project" value="UniProtKB-KW"/>
</dbReference>
<keyword evidence="11" id="KW-0406">Ion transport</keyword>
<feature type="transmembrane region" description="Helical" evidence="15">
    <location>
        <begin position="557"/>
        <end position="579"/>
    </location>
</feature>
<evidence type="ECO:0000256" key="1">
    <source>
        <dbReference type="ARBA" id="ARBA00004141"/>
    </source>
</evidence>
<sequence length="1161" mass="133831">MSSLQYKEVVAKLNSLQSNAVTLQLLKSKRNEMSQHNLAETQFYLRELNVTNEDVNRLNPVHIAGTKGKGSTCAFLESILRSQNFKTGFYSSPHLVHVRERIRINGVPLTESQFIYYFNQVYDTVKTASEEHDVPMPAYFKFLTLLSFFVCKHEQVDVMIVEVGIGGETDCTNVIEKPVVCGITLLDLDHVNLLGNTMEEIAWHKAGIVKKNRPVIAVPQQKDAEAVIRRRVEEKTGTLVEFTPFAKLGLSEDTIRYVDSLGNHQEQNVALAISLANVVMKELDKPLMTQTALEEAILNTHWAGRSHILKKDNVTYYLDGAHTCKSIKCCSDWFGKTISSKINGHKPLIVLLFQCTGDREPMSLLKTLLTENEFDYAIFTSTRLYMVVEKVNDNTNLNTSDQAQNQKCEESKDAWKTVMSNDNVTTTNCIQDALKHVHQMAENNKSVAVLVTGSLHLPNPLKMANVDVEDGVQVRMEKNKMAEVTRMLIVMRRWLTGELAKEARIEHSDAMMSTFFESIATGNLRLLKQLEDRQRKSWKQKIQKLLGSTFSVSSSLFYYWTGIVTLCCVYNIMTVTLGVFEEFTVYYGTWIKYNIVTDLVNFVDILVLMRKENMQDGVLVNSFWKTAQMYFMSRTFLLDLAALLPTDLFLLFMPRFTFIRANRLFKVHRVSDFIMRTQVRTNFPHLFLLFRLIVICYMVFHWNGCLYYLFSLMFSFPNASIDDWVYTPDKIPDVRFPSCDARFNVGTCTIDESGMDYLNRESYIDVLVDFYHDRFHETDFGNFTKKYSLCFYWSALTLTTLGEQPWPNNTFEMLFEVTDTLLGLLLFSIIVGDIGNMVTNVNATRMSFQELRDGCKQFMDFRDVHHVVAKRIMDYLEYSWSVGQLTLDESQIVRSLPTRLHGQLAVHIHMETLKKVTLFQECESGMLYEMVMRLKLQVFSPGDFICRKHDVGKLIALAECRIENTTTKKGHILVIEMYIIKKGKLEVVDEAKNIVFVTLEEGKVFGELSILDVPGNKNGNRRSASIRSVGYSDLYVLTKEELLEVMRDYPGSRNSLVEKAKEILRKDKILDEELAQRQGSWANPVTLMIEERLELLTQEVKMFTMLLDEYTEKIYRNLNEWKRRVFKLEAAYNRQMYSHYYTDLEDDDVDVDDGLLKPGVI</sequence>
<gene>
    <name evidence="17" type="ORF">BOKJ2_LOCUS13496</name>
</gene>
<dbReference type="InterPro" id="IPR001645">
    <property type="entry name" value="Folylpolyglutamate_synth"/>
</dbReference>
<dbReference type="Gene3D" id="2.60.120.10">
    <property type="entry name" value="Jelly Rolls"/>
    <property type="match status" value="1"/>
</dbReference>
<dbReference type="InterPro" id="IPR018488">
    <property type="entry name" value="cNMP-bd_CS"/>
</dbReference>
<feature type="domain" description="Cyclic nucleotide-binding" evidence="16">
    <location>
        <begin position="976"/>
        <end position="1046"/>
    </location>
</feature>
<accession>A0A811LMD5</accession>
<feature type="transmembrane region" description="Helical" evidence="15">
    <location>
        <begin position="629"/>
        <end position="653"/>
    </location>
</feature>
<dbReference type="Proteomes" id="UP000783686">
    <property type="component" value="Unassembled WGS sequence"/>
</dbReference>
<dbReference type="Gene3D" id="3.40.1190.10">
    <property type="entry name" value="Mur-like, catalytic domain"/>
    <property type="match status" value="1"/>
</dbReference>
<dbReference type="SUPFAM" id="SSF81324">
    <property type="entry name" value="Voltage-gated potassium channels"/>
    <property type="match status" value="1"/>
</dbReference>
<dbReference type="InterPro" id="IPR014710">
    <property type="entry name" value="RmlC-like_jellyroll"/>
</dbReference>
<dbReference type="GO" id="GO:0004326">
    <property type="term" value="F:tetrahydrofolylpolyglutamate synthase activity"/>
    <property type="evidence" value="ECO:0007669"/>
    <property type="project" value="InterPro"/>
</dbReference>
<keyword evidence="7" id="KW-0547">Nucleotide-binding</keyword>
<dbReference type="Pfam" id="PF00027">
    <property type="entry name" value="cNMP_binding"/>
    <property type="match status" value="1"/>
</dbReference>
<dbReference type="OrthoDB" id="421226at2759"/>
<comment type="similarity">
    <text evidence="2">Belongs to the folylpolyglutamate synthase family.</text>
</comment>
<evidence type="ECO:0000259" key="16">
    <source>
        <dbReference type="PROSITE" id="PS50042"/>
    </source>
</evidence>
<dbReference type="GO" id="GO:0030553">
    <property type="term" value="F:cGMP binding"/>
    <property type="evidence" value="ECO:0007669"/>
    <property type="project" value="TreeGrafter"/>
</dbReference>
<dbReference type="GO" id="GO:0005223">
    <property type="term" value="F:intracellularly cGMP-activated cation channel activity"/>
    <property type="evidence" value="ECO:0007669"/>
    <property type="project" value="TreeGrafter"/>
</dbReference>
<evidence type="ECO:0000313" key="17">
    <source>
        <dbReference type="EMBL" id="CAD5229437.1"/>
    </source>
</evidence>
<dbReference type="PANTHER" id="PTHR45638:SF5">
    <property type="entry name" value="CYCLIC NUCLEOTIDE-BINDING DOMAIN-CONTAINING PROTEIN"/>
    <property type="match status" value="1"/>
</dbReference>
<dbReference type="InterPro" id="IPR036615">
    <property type="entry name" value="Mur_ligase_C_dom_sf"/>
</dbReference>
<dbReference type="PANTHER" id="PTHR45638">
    <property type="entry name" value="CYCLIC NUCLEOTIDE-GATED CATION CHANNEL SUBUNIT A"/>
    <property type="match status" value="1"/>
</dbReference>